<name>A0ABQ6CRZ1_9HYPH</name>
<proteinExistence type="predicted"/>
<dbReference type="InterPro" id="IPR037401">
    <property type="entry name" value="SnoaL-like"/>
</dbReference>
<feature type="domain" description="SnoaL-like" evidence="1">
    <location>
        <begin position="9"/>
        <end position="120"/>
    </location>
</feature>
<dbReference type="SUPFAM" id="SSF54427">
    <property type="entry name" value="NTF2-like"/>
    <property type="match status" value="1"/>
</dbReference>
<keyword evidence="2" id="KW-0413">Isomerase</keyword>
<dbReference type="Gene3D" id="3.10.450.50">
    <property type="match status" value="1"/>
</dbReference>
<evidence type="ECO:0000313" key="3">
    <source>
        <dbReference type="Proteomes" id="UP001156882"/>
    </source>
</evidence>
<evidence type="ECO:0000313" key="2">
    <source>
        <dbReference type="EMBL" id="GLS23087.1"/>
    </source>
</evidence>
<protein>
    <submittedName>
        <fullName evidence="2">Ketosteroid isomerase</fullName>
    </submittedName>
</protein>
<dbReference type="InterPro" id="IPR032710">
    <property type="entry name" value="NTF2-like_dom_sf"/>
</dbReference>
<organism evidence="2 3">
    <name type="scientific">Labrys miyagiensis</name>
    <dbReference type="NCBI Taxonomy" id="346912"/>
    <lineage>
        <taxon>Bacteria</taxon>
        <taxon>Pseudomonadati</taxon>
        <taxon>Pseudomonadota</taxon>
        <taxon>Alphaproteobacteria</taxon>
        <taxon>Hyphomicrobiales</taxon>
        <taxon>Xanthobacteraceae</taxon>
        <taxon>Labrys</taxon>
    </lineage>
</organism>
<dbReference type="EMBL" id="BSPC01000069">
    <property type="protein sequence ID" value="GLS23087.1"/>
    <property type="molecule type" value="Genomic_DNA"/>
</dbReference>
<reference evidence="3" key="1">
    <citation type="journal article" date="2019" name="Int. J. Syst. Evol. Microbiol.">
        <title>The Global Catalogue of Microorganisms (GCM) 10K type strain sequencing project: providing services to taxonomists for standard genome sequencing and annotation.</title>
        <authorList>
            <consortium name="The Broad Institute Genomics Platform"/>
            <consortium name="The Broad Institute Genome Sequencing Center for Infectious Disease"/>
            <person name="Wu L."/>
            <person name="Ma J."/>
        </authorList>
    </citation>
    <scope>NUCLEOTIDE SEQUENCE [LARGE SCALE GENOMIC DNA]</scope>
    <source>
        <strain evidence="3">NBRC 101365</strain>
    </source>
</reference>
<accession>A0ABQ6CRZ1</accession>
<dbReference type="GO" id="GO:0016853">
    <property type="term" value="F:isomerase activity"/>
    <property type="evidence" value="ECO:0007669"/>
    <property type="project" value="UniProtKB-KW"/>
</dbReference>
<dbReference type="Proteomes" id="UP001156882">
    <property type="component" value="Unassembled WGS sequence"/>
</dbReference>
<dbReference type="RefSeq" id="WP_284316019.1">
    <property type="nucleotide sequence ID" value="NZ_BSPC01000069.1"/>
</dbReference>
<evidence type="ECO:0000259" key="1">
    <source>
        <dbReference type="Pfam" id="PF13474"/>
    </source>
</evidence>
<dbReference type="Pfam" id="PF13474">
    <property type="entry name" value="SnoaL_3"/>
    <property type="match status" value="1"/>
</dbReference>
<gene>
    <name evidence="2" type="ORF">GCM10007874_61070</name>
</gene>
<keyword evidence="3" id="KW-1185">Reference proteome</keyword>
<comment type="caution">
    <text evidence="2">The sequence shown here is derived from an EMBL/GenBank/DDBJ whole genome shotgun (WGS) entry which is preliminary data.</text>
</comment>
<sequence>MHPEDAMKFYQARLALHDFNALLPVIAEDAVFWFSDGDHKGIDAARRAFDAAWQAVENEVYTLEDLRWLAIGDSVASCIYNFHWKGMAAGEPVWGGGRGTTVLRKDAEGWKIVHEHLSPANAFKTAEA</sequence>